<dbReference type="Pfam" id="PF13664">
    <property type="entry name" value="DUF4149"/>
    <property type="match status" value="1"/>
</dbReference>
<keyword evidence="3 5" id="KW-1133">Transmembrane helix</keyword>
<evidence type="ECO:0000256" key="2">
    <source>
        <dbReference type="ARBA" id="ARBA00022692"/>
    </source>
</evidence>
<feature type="transmembrane region" description="Helical" evidence="5">
    <location>
        <begin position="47"/>
        <end position="70"/>
    </location>
</feature>
<evidence type="ECO:0000313" key="8">
    <source>
        <dbReference type="Proteomes" id="UP001165063"/>
    </source>
</evidence>
<comment type="subcellular location">
    <subcellularLocation>
        <location evidence="1">Membrane</location>
    </subcellularLocation>
</comment>
<keyword evidence="4 5" id="KW-0472">Membrane</keyword>
<gene>
    <name evidence="7" type="ORF">Amon01_000059700</name>
</gene>
<evidence type="ECO:0000256" key="4">
    <source>
        <dbReference type="ARBA" id="ARBA00023136"/>
    </source>
</evidence>
<dbReference type="Proteomes" id="UP001165063">
    <property type="component" value="Unassembled WGS sequence"/>
</dbReference>
<feature type="transmembrane region" description="Helical" evidence="5">
    <location>
        <begin position="135"/>
        <end position="156"/>
    </location>
</feature>
<comment type="caution">
    <text evidence="7">The sequence shown here is derived from an EMBL/GenBank/DDBJ whole genome shotgun (WGS) entry which is preliminary data.</text>
</comment>
<sequence>MSSLLLSAHILAYGYTFGSTTFHSYVSSVRAFGVLPLREFGKLQGQLFPIHFLTQAIGPIVIGLTAPYAIPTLGLGLLGVSSATGLLDYLCLLPACQKIKKERLAISDTKYGGDDAAAKAKDPEYQKLTKQFGKYHGLSLLVNLVSVLGVFGYAFIIGKNLTVLKSAVPK</sequence>
<dbReference type="InterPro" id="IPR025423">
    <property type="entry name" value="TMEM205-like"/>
</dbReference>
<proteinExistence type="predicted"/>
<dbReference type="PANTHER" id="PTHR23241:SF102">
    <property type="entry name" value="LD23009P"/>
    <property type="match status" value="1"/>
</dbReference>
<feature type="transmembrane region" description="Helical" evidence="5">
    <location>
        <begin position="6"/>
        <end position="26"/>
    </location>
</feature>
<dbReference type="AlphaFoldDB" id="A0A9W6YSQ9"/>
<evidence type="ECO:0000256" key="1">
    <source>
        <dbReference type="ARBA" id="ARBA00004370"/>
    </source>
</evidence>
<evidence type="ECO:0000256" key="3">
    <source>
        <dbReference type="ARBA" id="ARBA00022989"/>
    </source>
</evidence>
<feature type="domain" description="TMEM205-like" evidence="6">
    <location>
        <begin position="11"/>
        <end position="103"/>
    </location>
</feature>
<dbReference type="InterPro" id="IPR053009">
    <property type="entry name" value="Xanthocillin_Biosynth-Assoc"/>
</dbReference>
<keyword evidence="8" id="KW-1185">Reference proteome</keyword>
<evidence type="ECO:0000256" key="5">
    <source>
        <dbReference type="SAM" id="Phobius"/>
    </source>
</evidence>
<dbReference type="EMBL" id="BSXU01000164">
    <property type="protein sequence ID" value="GMG19609.1"/>
    <property type="molecule type" value="Genomic_DNA"/>
</dbReference>
<organism evidence="7 8">
    <name type="scientific">Ambrosiozyma monospora</name>
    <name type="common">Yeast</name>
    <name type="synonym">Endomycopsis monosporus</name>
    <dbReference type="NCBI Taxonomy" id="43982"/>
    <lineage>
        <taxon>Eukaryota</taxon>
        <taxon>Fungi</taxon>
        <taxon>Dikarya</taxon>
        <taxon>Ascomycota</taxon>
        <taxon>Saccharomycotina</taxon>
        <taxon>Pichiomycetes</taxon>
        <taxon>Pichiales</taxon>
        <taxon>Pichiaceae</taxon>
        <taxon>Ambrosiozyma</taxon>
    </lineage>
</organism>
<dbReference type="OrthoDB" id="1641132at2759"/>
<dbReference type="PANTHER" id="PTHR23241">
    <property type="entry name" value="LATE EMBRYOGENESIS ABUNDANT PLANTS LEA-RELATED"/>
    <property type="match status" value="1"/>
</dbReference>
<accession>A0A9W6YSQ9</accession>
<name>A0A9W6YSQ9_AMBMO</name>
<protein>
    <submittedName>
        <fullName evidence="7">Unnamed protein product</fullName>
    </submittedName>
</protein>
<feature type="transmembrane region" description="Helical" evidence="5">
    <location>
        <begin position="76"/>
        <end position="96"/>
    </location>
</feature>
<evidence type="ECO:0000259" key="6">
    <source>
        <dbReference type="Pfam" id="PF13664"/>
    </source>
</evidence>
<dbReference type="GO" id="GO:0016020">
    <property type="term" value="C:membrane"/>
    <property type="evidence" value="ECO:0007669"/>
    <property type="project" value="UniProtKB-SubCell"/>
</dbReference>
<keyword evidence="2 5" id="KW-0812">Transmembrane</keyword>
<reference evidence="7" key="1">
    <citation type="submission" date="2023-04" db="EMBL/GenBank/DDBJ databases">
        <title>Ambrosiozyma monospora NBRC 1965.</title>
        <authorList>
            <person name="Ichikawa N."/>
            <person name="Sato H."/>
            <person name="Tonouchi N."/>
        </authorList>
    </citation>
    <scope>NUCLEOTIDE SEQUENCE</scope>
    <source>
        <strain evidence="7">NBRC 1965</strain>
    </source>
</reference>
<evidence type="ECO:0000313" key="7">
    <source>
        <dbReference type="EMBL" id="GMG19609.1"/>
    </source>
</evidence>